<dbReference type="InterPro" id="IPR020942">
    <property type="entry name" value="Cyt_c_III_dom"/>
</dbReference>
<dbReference type="InterPro" id="IPR036280">
    <property type="entry name" value="Multihaem_cyt_sf"/>
</dbReference>
<feature type="domain" description="Class III cytochrome C" evidence="7">
    <location>
        <begin position="113"/>
        <end position="175"/>
    </location>
</feature>
<name>A0ABM8AYB9_9BACT</name>
<feature type="transmembrane region" description="Helical" evidence="6">
    <location>
        <begin position="5"/>
        <end position="25"/>
    </location>
</feature>
<dbReference type="EMBL" id="AP026709">
    <property type="protein sequence ID" value="BDQ36494.1"/>
    <property type="molecule type" value="Genomic_DNA"/>
</dbReference>
<feature type="domain" description="Class III cytochrome C" evidence="7">
    <location>
        <begin position="41"/>
        <end position="106"/>
    </location>
</feature>
<dbReference type="RefSeq" id="WP_281762390.1">
    <property type="nucleotide sequence ID" value="NZ_AP026709.1"/>
</dbReference>
<keyword evidence="6" id="KW-0472">Membrane</keyword>
<dbReference type="Pfam" id="PF02085">
    <property type="entry name" value="Cytochrom_CIII"/>
    <property type="match status" value="2"/>
</dbReference>
<evidence type="ECO:0000256" key="4">
    <source>
        <dbReference type="ARBA" id="ARBA00022982"/>
    </source>
</evidence>
<keyword evidence="3" id="KW-0479">Metal-binding</keyword>
<keyword evidence="4" id="KW-0249">Electron transport</keyword>
<evidence type="ECO:0000313" key="9">
    <source>
        <dbReference type="Proteomes" id="UP001317742"/>
    </source>
</evidence>
<keyword evidence="9" id="KW-1185">Reference proteome</keyword>
<evidence type="ECO:0000256" key="6">
    <source>
        <dbReference type="SAM" id="Phobius"/>
    </source>
</evidence>
<dbReference type="CDD" id="cd08168">
    <property type="entry name" value="Cytochrom_C3"/>
    <property type="match status" value="3"/>
</dbReference>
<keyword evidence="6" id="KW-1133">Transmembrane helix</keyword>
<evidence type="ECO:0000256" key="2">
    <source>
        <dbReference type="ARBA" id="ARBA00022617"/>
    </source>
</evidence>
<evidence type="ECO:0000313" key="8">
    <source>
        <dbReference type="EMBL" id="BDQ36494.1"/>
    </source>
</evidence>
<protein>
    <submittedName>
        <fullName evidence="8">Cytochrome c</fullName>
    </submittedName>
</protein>
<evidence type="ECO:0000256" key="3">
    <source>
        <dbReference type="ARBA" id="ARBA00022723"/>
    </source>
</evidence>
<evidence type="ECO:0000256" key="1">
    <source>
        <dbReference type="ARBA" id="ARBA00022448"/>
    </source>
</evidence>
<keyword evidence="2" id="KW-0349">Heme</keyword>
<keyword evidence="6" id="KW-0812">Transmembrane</keyword>
<organism evidence="8 9">
    <name type="scientific">Pseudodesulfovibrio nedwellii</name>
    <dbReference type="NCBI Taxonomy" id="2973072"/>
    <lineage>
        <taxon>Bacteria</taxon>
        <taxon>Pseudomonadati</taxon>
        <taxon>Thermodesulfobacteriota</taxon>
        <taxon>Desulfovibrionia</taxon>
        <taxon>Desulfovibrionales</taxon>
        <taxon>Desulfovibrionaceae</taxon>
    </lineage>
</organism>
<dbReference type="SUPFAM" id="SSF48695">
    <property type="entry name" value="Multiheme cytochromes"/>
    <property type="match status" value="1"/>
</dbReference>
<sequence length="245" mass="26656">MQKRYLPIAIVTGVLFLIAVGGYIIPASSDGPPIRTLLDNKGGKVILNHASHVQTMQEDCGVCHHTTGNAQNPPACADCHAKKFDETFTAKHQNTLDDALCVSCHHLGATIDNFSHDDHVDDYSEGDCQSCHHDPSIESEPQACSNCHMDGSNSVLNLKKASHTRCADCHDDMYKDGIKGCSNCHTRSTNELEPAQQSCKSCHDTPADQLIPTTMNAFHTQCMGCHEDNGTGPFGDEACYQCHMK</sequence>
<dbReference type="Proteomes" id="UP001317742">
    <property type="component" value="Chromosome"/>
</dbReference>
<keyword evidence="1" id="KW-0813">Transport</keyword>
<dbReference type="Gene3D" id="3.90.10.10">
    <property type="entry name" value="Cytochrome C3"/>
    <property type="match status" value="3"/>
</dbReference>
<evidence type="ECO:0000259" key="7">
    <source>
        <dbReference type="Pfam" id="PF02085"/>
    </source>
</evidence>
<evidence type="ECO:0000256" key="5">
    <source>
        <dbReference type="ARBA" id="ARBA00023004"/>
    </source>
</evidence>
<gene>
    <name evidence="8" type="ORF">SYK_08540</name>
</gene>
<keyword evidence="5" id="KW-0408">Iron</keyword>
<accession>A0ABM8AYB9</accession>
<reference evidence="8 9" key="1">
    <citation type="submission" date="2022-08" db="EMBL/GenBank/DDBJ databases">
        <title>Genome Sequence of the sulphate-reducing bacterium, Pseudodesulfovibrio sp. SYK.</title>
        <authorList>
            <person name="Kondo R."/>
            <person name="Kataoka T."/>
        </authorList>
    </citation>
    <scope>NUCLEOTIDE SEQUENCE [LARGE SCALE GENOMIC DNA]</scope>
    <source>
        <strain evidence="8 9">SYK</strain>
    </source>
</reference>
<proteinExistence type="predicted"/>